<evidence type="ECO:0000256" key="1">
    <source>
        <dbReference type="ARBA" id="ARBA00001962"/>
    </source>
</evidence>
<proteinExistence type="inferred from homology"/>
<evidence type="ECO:0000256" key="9">
    <source>
        <dbReference type="SAM" id="Phobius"/>
    </source>
</evidence>
<name>A0A2R8FEG9_9VIRU</name>
<dbReference type="Pfam" id="PF00268">
    <property type="entry name" value="Ribonuc_red_sm"/>
    <property type="match status" value="1"/>
</dbReference>
<evidence type="ECO:0000256" key="8">
    <source>
        <dbReference type="SAM" id="MobiDB-lite"/>
    </source>
</evidence>
<feature type="transmembrane region" description="Helical" evidence="9">
    <location>
        <begin position="169"/>
        <end position="193"/>
    </location>
</feature>
<evidence type="ECO:0000256" key="7">
    <source>
        <dbReference type="ARBA" id="ARBA00025523"/>
    </source>
</evidence>
<dbReference type="PANTHER" id="PTHR23409">
    <property type="entry name" value="RIBONUCLEOSIDE-DIPHOSPHATE REDUCTASE SMALL CHAIN"/>
    <property type="match status" value="1"/>
</dbReference>
<keyword evidence="9" id="KW-0812">Transmembrane</keyword>
<keyword evidence="4" id="KW-0560">Oxidoreductase</keyword>
<keyword evidence="5" id="KW-0408">Iron</keyword>
<accession>A0A2R8FEG9</accession>
<evidence type="ECO:0000256" key="5">
    <source>
        <dbReference type="ARBA" id="ARBA00023004"/>
    </source>
</evidence>
<feature type="region of interest" description="Disordered" evidence="8">
    <location>
        <begin position="318"/>
        <end position="345"/>
    </location>
</feature>
<reference evidence="10" key="1">
    <citation type="submission" date="2018-03" db="EMBL/GenBank/DDBJ databases">
        <authorList>
            <consortium name="Urmite Genomes"/>
        </authorList>
    </citation>
    <scope>NUCLEOTIDE SEQUENCE [LARGE SCALE GENOMIC DNA]</scope>
    <source>
        <strain evidence="10">IHUMI-27.7</strain>
    </source>
</reference>
<evidence type="ECO:0000313" key="10">
    <source>
        <dbReference type="EMBL" id="SPN79385.1"/>
    </source>
</evidence>
<protein>
    <recommendedName>
        <fullName evidence="3">ribonucleoside-diphosphate reductase</fullName>
        <ecNumber evidence="3">1.17.4.1</ecNumber>
    </recommendedName>
</protein>
<comment type="similarity">
    <text evidence="2">Belongs to the ribonucleoside diphosphate reductase small chain family.</text>
</comment>
<dbReference type="CDD" id="cd01049">
    <property type="entry name" value="RNRR2"/>
    <property type="match status" value="1"/>
</dbReference>
<keyword evidence="9" id="KW-0472">Membrane</keyword>
<dbReference type="InterPro" id="IPR012348">
    <property type="entry name" value="RNR-like"/>
</dbReference>
<keyword evidence="11" id="KW-1185">Reference proteome</keyword>
<gene>
    <name evidence="10" type="ORF">BRZCDTV_310</name>
</gene>
<evidence type="ECO:0000313" key="11">
    <source>
        <dbReference type="Proteomes" id="UP000273054"/>
    </source>
</evidence>
<dbReference type="UniPathway" id="UPA00326"/>
<dbReference type="PANTHER" id="PTHR23409:SF18">
    <property type="entry name" value="RIBONUCLEOSIDE-DIPHOSPHATE REDUCTASE SUBUNIT M2"/>
    <property type="match status" value="1"/>
</dbReference>
<dbReference type="InterPro" id="IPR000358">
    <property type="entry name" value="RNR_small_fam"/>
</dbReference>
<dbReference type="InterPro" id="IPR009078">
    <property type="entry name" value="Ferritin-like_SF"/>
</dbReference>
<dbReference type="EC" id="1.17.4.1" evidence="3"/>
<sequence length="345" mass="40335">MENEKKISALVRDLRSLSDNTIKDSDRYSLYPIRDRSTFGFFNTHVGTVWNNAEMDYTRDKEDYEKLTAPQQYMLGTILAFFSSADGVILDNLAFRFILEARSLEEKAFYVVQQYMELIHSEGYSLAIDSLISDPEKRREFFEAADNHASVRRKNQFMEKYLHSDIPKVYRLVAFACAEGIFFLSAFLVVFWFRSQGKLANFIFLNEQVSKDETLHRNFAVHLIKQLKEYLRSLGVDVSSELIQEIIREAVDIEVDFMRELLVEDQNDLTKEHATSYIYRLANALLLDIEEEAVYPERELPTWINDLCMEQKSNSYEVRGGNYRTRSTDEVEDKSSAYQGEEDDF</sequence>
<dbReference type="EMBL" id="LT994651">
    <property type="protein sequence ID" value="SPN79385.1"/>
    <property type="molecule type" value="Genomic_DNA"/>
</dbReference>
<dbReference type="GO" id="GO:0004748">
    <property type="term" value="F:ribonucleoside-diphosphate reductase activity, thioredoxin disulfide as acceptor"/>
    <property type="evidence" value="ECO:0007669"/>
    <property type="project" value="UniProtKB-EC"/>
</dbReference>
<comment type="cofactor">
    <cofactor evidence="1">
        <name>Fe cation</name>
        <dbReference type="ChEBI" id="CHEBI:24875"/>
    </cofactor>
</comment>
<dbReference type="Gene3D" id="1.10.620.20">
    <property type="entry name" value="Ribonucleotide Reductase, subunit A"/>
    <property type="match status" value="1"/>
</dbReference>
<dbReference type="InterPro" id="IPR033909">
    <property type="entry name" value="RNR_small"/>
</dbReference>
<evidence type="ECO:0000256" key="4">
    <source>
        <dbReference type="ARBA" id="ARBA00023002"/>
    </source>
</evidence>
<keyword evidence="9" id="KW-1133">Transmembrane helix</keyword>
<feature type="compositionally biased region" description="Basic and acidic residues" evidence="8">
    <location>
        <begin position="326"/>
        <end position="335"/>
    </location>
</feature>
<dbReference type="SUPFAM" id="SSF47240">
    <property type="entry name" value="Ferritin-like"/>
    <property type="match status" value="1"/>
</dbReference>
<keyword evidence="6" id="KW-0215">Deoxyribonucleotide synthesis</keyword>
<dbReference type="GO" id="GO:0009263">
    <property type="term" value="P:deoxyribonucleotide biosynthetic process"/>
    <property type="evidence" value="ECO:0007669"/>
    <property type="project" value="InterPro"/>
</dbReference>
<organism evidence="10">
    <name type="scientific">Brazilian cedratvirus IHUMI</name>
    <dbReference type="NCBI Taxonomy" id="2126980"/>
    <lineage>
        <taxon>Viruses</taxon>
        <taxon>Pithoviruses</taxon>
        <taxon>Orthocedratvirinae</taxon>
        <taxon>Alphacedratvirus</taxon>
        <taxon>Alphacedratvirus brasiliense</taxon>
    </lineage>
</organism>
<evidence type="ECO:0000256" key="6">
    <source>
        <dbReference type="ARBA" id="ARBA00023116"/>
    </source>
</evidence>
<dbReference type="Proteomes" id="UP000273054">
    <property type="component" value="Segment"/>
</dbReference>
<comment type="function">
    <text evidence="7">Ribonucleoside-diphosphate reductase holoenzyme provides the precursors necessary for viral DNA synthesis. Allows virus growth in non-dividing cells. Catalyzes the biosynthesis of deoxyribonucleotides from the corresponding ribonucleotides.</text>
</comment>
<evidence type="ECO:0000256" key="3">
    <source>
        <dbReference type="ARBA" id="ARBA00012274"/>
    </source>
</evidence>
<evidence type="ECO:0000256" key="2">
    <source>
        <dbReference type="ARBA" id="ARBA00009303"/>
    </source>
</evidence>